<accession>A0A0R1LKS5</accession>
<dbReference type="RefSeq" id="WP_057804810.1">
    <property type="nucleotide sequence ID" value="NZ_AZDV01000028.1"/>
</dbReference>
<dbReference type="OrthoDB" id="2290515at2"/>
<comment type="caution">
    <text evidence="1">The sequence shown here is derived from an EMBL/GenBank/DDBJ whole genome shotgun (WGS) entry which is preliminary data.</text>
</comment>
<sequence>MELPIAQEYLLLTEKITSRPTLRTRFTTQAYLVLATFFDLRQQDLITIDEQHVTVPNPARLTAALPASLQMIAQRLQAALNQSNQTEDVFKLLVSWNLANAVYDTIGPQLERRQLVEKVIFQNNLMPHTIYVPTVAAKQDLMTQLGHEVQTQTLTPAHRELLMIFQQLDALKWVLPADQVAAAMTQLTQDPATTQLQALTAMAAHRITMRKFELDSWLS</sequence>
<dbReference type="EMBL" id="AZDV01000028">
    <property type="protein sequence ID" value="KRK94099.1"/>
    <property type="molecule type" value="Genomic_DNA"/>
</dbReference>
<evidence type="ECO:0000313" key="1">
    <source>
        <dbReference type="EMBL" id="KRK94099.1"/>
    </source>
</evidence>
<gene>
    <name evidence="1" type="ORF">FD25_GL001430</name>
</gene>
<protein>
    <submittedName>
        <fullName evidence="1">Uncharacterized protein</fullName>
    </submittedName>
</protein>
<evidence type="ECO:0000313" key="2">
    <source>
        <dbReference type="Proteomes" id="UP000051955"/>
    </source>
</evidence>
<dbReference type="Proteomes" id="UP000051955">
    <property type="component" value="Unassembled WGS sequence"/>
</dbReference>
<keyword evidence="2" id="KW-1185">Reference proteome</keyword>
<proteinExistence type="predicted"/>
<name>A0A0R1LKS5_9LACO</name>
<dbReference type="STRING" id="1423715.FD25_GL001430"/>
<organism evidence="1 2">
    <name type="scientific">Levilactobacillus acidifarinae DSM 19394 = JCM 15949</name>
    <dbReference type="NCBI Taxonomy" id="1423715"/>
    <lineage>
        <taxon>Bacteria</taxon>
        <taxon>Bacillati</taxon>
        <taxon>Bacillota</taxon>
        <taxon>Bacilli</taxon>
        <taxon>Lactobacillales</taxon>
        <taxon>Lactobacillaceae</taxon>
        <taxon>Levilactobacillus</taxon>
    </lineage>
</organism>
<dbReference type="AlphaFoldDB" id="A0A0R1LKS5"/>
<dbReference type="PATRIC" id="fig|1423715.3.peg.1466"/>
<reference evidence="1 2" key="1">
    <citation type="journal article" date="2015" name="Genome Announc.">
        <title>Expanding the biotechnology potential of lactobacilli through comparative genomics of 213 strains and associated genera.</title>
        <authorList>
            <person name="Sun Z."/>
            <person name="Harris H.M."/>
            <person name="McCann A."/>
            <person name="Guo C."/>
            <person name="Argimon S."/>
            <person name="Zhang W."/>
            <person name="Yang X."/>
            <person name="Jeffery I.B."/>
            <person name="Cooney J.C."/>
            <person name="Kagawa T.F."/>
            <person name="Liu W."/>
            <person name="Song Y."/>
            <person name="Salvetti E."/>
            <person name="Wrobel A."/>
            <person name="Rasinkangas P."/>
            <person name="Parkhill J."/>
            <person name="Rea M.C."/>
            <person name="O'Sullivan O."/>
            <person name="Ritari J."/>
            <person name="Douillard F.P."/>
            <person name="Paul Ross R."/>
            <person name="Yang R."/>
            <person name="Briner A.E."/>
            <person name="Felis G.E."/>
            <person name="de Vos W.M."/>
            <person name="Barrangou R."/>
            <person name="Klaenhammer T.R."/>
            <person name="Caufield P.W."/>
            <person name="Cui Y."/>
            <person name="Zhang H."/>
            <person name="O'Toole P.W."/>
        </authorList>
    </citation>
    <scope>NUCLEOTIDE SEQUENCE [LARGE SCALE GENOMIC DNA]</scope>
    <source>
        <strain evidence="1 2">DSM 19394</strain>
    </source>
</reference>